<dbReference type="EMBL" id="HBUF01403747">
    <property type="protein sequence ID" value="CAG6737553.1"/>
    <property type="molecule type" value="Transcribed_RNA"/>
</dbReference>
<proteinExistence type="predicted"/>
<organism evidence="1">
    <name type="scientific">Cacopsylla melanoneura</name>
    <dbReference type="NCBI Taxonomy" id="428564"/>
    <lineage>
        <taxon>Eukaryota</taxon>
        <taxon>Metazoa</taxon>
        <taxon>Ecdysozoa</taxon>
        <taxon>Arthropoda</taxon>
        <taxon>Hexapoda</taxon>
        <taxon>Insecta</taxon>
        <taxon>Pterygota</taxon>
        <taxon>Neoptera</taxon>
        <taxon>Paraneoptera</taxon>
        <taxon>Hemiptera</taxon>
        <taxon>Sternorrhyncha</taxon>
        <taxon>Psylloidea</taxon>
        <taxon>Psyllidae</taxon>
        <taxon>Psyllinae</taxon>
        <taxon>Cacopsylla</taxon>
    </lineage>
</organism>
<sequence length="109" mass="11543">MPCPPLSSSSPSLLPLVSVSPSFSPLFSSAVQLLSLSSTRETQVQTFLDFFCSNCSSKRLLSVSPSSVASSSCSAILHRFAGISFWSRFCYVLSPTGELSTVSQPVLAS</sequence>
<dbReference type="AlphaFoldDB" id="A0A8D8YYS5"/>
<name>A0A8D8YYS5_9HEMI</name>
<accession>A0A8D8YYS5</accession>
<protein>
    <submittedName>
        <fullName evidence="1">Uncharacterized protein</fullName>
    </submittedName>
</protein>
<dbReference type="EMBL" id="HBUF01403748">
    <property type="protein sequence ID" value="CAG6737554.1"/>
    <property type="molecule type" value="Transcribed_RNA"/>
</dbReference>
<evidence type="ECO:0000313" key="1">
    <source>
        <dbReference type="EMBL" id="CAG6737553.1"/>
    </source>
</evidence>
<reference evidence="1" key="1">
    <citation type="submission" date="2021-05" db="EMBL/GenBank/DDBJ databases">
        <authorList>
            <person name="Alioto T."/>
            <person name="Alioto T."/>
            <person name="Gomez Garrido J."/>
        </authorList>
    </citation>
    <scope>NUCLEOTIDE SEQUENCE</scope>
</reference>